<feature type="region of interest" description="Disordered" evidence="4">
    <location>
        <begin position="682"/>
        <end position="703"/>
    </location>
</feature>
<comment type="caution">
    <text evidence="7">The sequence shown here is derived from an EMBL/GenBank/DDBJ whole genome shotgun (WGS) entry which is preliminary data.</text>
</comment>
<name>A0ABT9YBK9_9BACI</name>
<keyword evidence="3" id="KW-0624">Polysaccharide degradation</keyword>
<dbReference type="Proteomes" id="UP001225034">
    <property type="component" value="Unassembled WGS sequence"/>
</dbReference>
<dbReference type="EMBL" id="JAUSUA010000001">
    <property type="protein sequence ID" value="MDQ0205237.1"/>
    <property type="molecule type" value="Genomic_DNA"/>
</dbReference>
<feature type="domain" description="Chitin-binding type-3" evidence="6">
    <location>
        <begin position="826"/>
        <end position="872"/>
    </location>
</feature>
<dbReference type="SUPFAM" id="SSF51055">
    <property type="entry name" value="Carbohydrate binding domain"/>
    <property type="match status" value="3"/>
</dbReference>
<dbReference type="GO" id="GO:0008253">
    <property type="term" value="F:5'-nucleotidase activity"/>
    <property type="evidence" value="ECO:0007669"/>
    <property type="project" value="UniProtKB-EC"/>
</dbReference>
<dbReference type="InterPro" id="IPR006146">
    <property type="entry name" value="5'-Nucleotdase_CS"/>
</dbReference>
<dbReference type="InterPro" id="IPR006179">
    <property type="entry name" value="5_nucleotidase/apyrase"/>
</dbReference>
<dbReference type="Gene3D" id="3.90.780.10">
    <property type="entry name" value="5'-Nucleotidase, C-terminal domain"/>
    <property type="match status" value="2"/>
</dbReference>
<feature type="signal peptide" evidence="5">
    <location>
        <begin position="1"/>
        <end position="31"/>
    </location>
</feature>
<dbReference type="PROSITE" id="PS00785">
    <property type="entry name" value="5_NUCLEOTIDASE_1"/>
    <property type="match status" value="1"/>
</dbReference>
<dbReference type="PRINTS" id="PR01607">
    <property type="entry name" value="APYRASEFAMLY"/>
</dbReference>
<dbReference type="SUPFAM" id="SSF55816">
    <property type="entry name" value="5'-nucleotidase (syn. UDP-sugar hydrolase), C-terminal domain"/>
    <property type="match status" value="2"/>
</dbReference>
<protein>
    <submittedName>
        <fullName evidence="7">5'-nucleotidase</fullName>
        <ecNumber evidence="7">3.1.3.5</ecNumber>
    </submittedName>
</protein>
<keyword evidence="3" id="KW-0119">Carbohydrate metabolism</keyword>
<proteinExistence type="predicted"/>
<dbReference type="SUPFAM" id="SSF56300">
    <property type="entry name" value="Metallo-dependent phosphatases"/>
    <property type="match status" value="1"/>
</dbReference>
<evidence type="ECO:0000256" key="5">
    <source>
        <dbReference type="SAM" id="SignalP"/>
    </source>
</evidence>
<dbReference type="SMART" id="SM00495">
    <property type="entry name" value="ChtBD3"/>
    <property type="match status" value="3"/>
</dbReference>
<feature type="chain" id="PRO_5045290821" evidence="5">
    <location>
        <begin position="32"/>
        <end position="984"/>
    </location>
</feature>
<evidence type="ECO:0000256" key="2">
    <source>
        <dbReference type="ARBA" id="ARBA00022801"/>
    </source>
</evidence>
<dbReference type="CDD" id="cd00845">
    <property type="entry name" value="MPP_UshA_N_like"/>
    <property type="match status" value="1"/>
</dbReference>
<reference evidence="7 8" key="1">
    <citation type="submission" date="2023-07" db="EMBL/GenBank/DDBJ databases">
        <title>Genomic Encyclopedia of Type Strains, Phase IV (KMG-IV): sequencing the most valuable type-strain genomes for metagenomic binning, comparative biology and taxonomic classification.</title>
        <authorList>
            <person name="Goeker M."/>
        </authorList>
    </citation>
    <scope>NUCLEOTIDE SEQUENCE [LARGE SCALE GENOMIC DNA]</scope>
    <source>
        <strain evidence="7 8">DSM 19154</strain>
    </source>
</reference>
<evidence type="ECO:0000256" key="4">
    <source>
        <dbReference type="SAM" id="MobiDB-lite"/>
    </source>
</evidence>
<accession>A0ABT9YBK9</accession>
<dbReference type="Pfam" id="PF00149">
    <property type="entry name" value="Metallophos"/>
    <property type="match status" value="1"/>
</dbReference>
<keyword evidence="2 7" id="KW-0378">Hydrolase</keyword>
<evidence type="ECO:0000313" key="8">
    <source>
        <dbReference type="Proteomes" id="UP001225034"/>
    </source>
</evidence>
<feature type="region of interest" description="Disordered" evidence="4">
    <location>
        <begin position="965"/>
        <end position="984"/>
    </location>
</feature>
<dbReference type="InterPro" id="IPR036907">
    <property type="entry name" value="5'-Nucleotdase_C_sf"/>
</dbReference>
<dbReference type="PANTHER" id="PTHR11575:SF24">
    <property type="entry name" value="5'-NUCLEOTIDASE"/>
    <property type="match status" value="1"/>
</dbReference>
<dbReference type="InterPro" id="IPR045939">
    <property type="entry name" value="YhcR_N"/>
</dbReference>
<dbReference type="InterPro" id="IPR004843">
    <property type="entry name" value="Calcineurin-like_PHP"/>
</dbReference>
<dbReference type="RefSeq" id="WP_306978778.1">
    <property type="nucleotide sequence ID" value="NZ_JAUSUA010000001.1"/>
</dbReference>
<feature type="domain" description="Chitin-binding type-3" evidence="6">
    <location>
        <begin position="882"/>
        <end position="928"/>
    </location>
</feature>
<dbReference type="InterPro" id="IPR008334">
    <property type="entry name" value="5'-Nucleotdase_C"/>
</dbReference>
<evidence type="ECO:0000256" key="3">
    <source>
        <dbReference type="ARBA" id="ARBA00023326"/>
    </source>
</evidence>
<dbReference type="PANTHER" id="PTHR11575">
    <property type="entry name" value="5'-NUCLEOTIDASE-RELATED"/>
    <property type="match status" value="1"/>
</dbReference>
<dbReference type="InterPro" id="IPR029052">
    <property type="entry name" value="Metallo-depent_PP-like"/>
</dbReference>
<dbReference type="Gene3D" id="2.10.10.20">
    <property type="entry name" value="Carbohydrate-binding module superfamily 5/12"/>
    <property type="match status" value="3"/>
</dbReference>
<dbReference type="Pfam" id="PF02872">
    <property type="entry name" value="5_nucleotid_C"/>
    <property type="match status" value="2"/>
</dbReference>
<evidence type="ECO:0000256" key="1">
    <source>
        <dbReference type="ARBA" id="ARBA00022729"/>
    </source>
</evidence>
<dbReference type="InterPro" id="IPR036573">
    <property type="entry name" value="CBM_sf_5/12"/>
</dbReference>
<evidence type="ECO:0000313" key="7">
    <source>
        <dbReference type="EMBL" id="MDQ0205237.1"/>
    </source>
</evidence>
<gene>
    <name evidence="7" type="ORF">J2S05_000011</name>
</gene>
<dbReference type="Pfam" id="PF02839">
    <property type="entry name" value="CBM_5_12"/>
    <property type="match status" value="3"/>
</dbReference>
<evidence type="ECO:0000259" key="6">
    <source>
        <dbReference type="SMART" id="SM00495"/>
    </source>
</evidence>
<dbReference type="Pfam" id="PF19886">
    <property type="entry name" value="DUF6359"/>
    <property type="match status" value="1"/>
</dbReference>
<keyword evidence="8" id="KW-1185">Reference proteome</keyword>
<dbReference type="InterPro" id="IPR003610">
    <property type="entry name" value="CBM5/12"/>
</dbReference>
<sequence length="984" mass="107258">MDSVSKWRSSSILSIVAALFLIFSFSNQAKANEELDLTILHTNDIHATFDEYAKVSAYVKQQRAASDHFLYLDAGDAVSGNPVVDLNLGKPIYEVFNLAGVDAFTLGNHEFDFGQEAFSANAALSEFPWLAANMDVGETDVEQPKPYEIFDVDGLSVAIFAITQAPPATAPANTVGLDFDSNYAEVAKSYQSELEEQADVIVALTHIGFDYDRRLAEQVDYFDVIIGGHSHTTLNAPNVVNGTPIVQTGSNLNNVGKVTLTYDQSTDAVTNTSGSLVSVSSLTDIDEEVQAVIDGYNDDMEDLLGEVVGTSTNGLTRDGRFNGDAPLGNFWTDAMRDMSDTDISLTNNGGIRASIDAGDVTLGNIYQIEPFANEIMVYEMTGQAIKDVIEYSYSRDNRNEIDLQVSGMNYNILTGPTGSYQDATLTVNNEPINLDETYTVAVANYIGTGGSGYHFEGTVISETVGLMTEAMKNYALKLTAEGQTLDYSREGRIRLSVDPTAPLPGEIIGSTETGLFSSNKNKNDVGLGNLYTDSIRAKAGTDIGLLNGSSVTGEILPGPITDQQIESLDGFGNVIVSVEAPGSRIKEVILEQAKYRRGVDVQVSGLEYNLITDNGAVTDIEISLENGETFDLNATYTVAYNDYMHGANFYNLNSETIESDLGPVWTSVVDYITEQEAPINHEEGSRITIDGEGSGEDPTGSKSVADAIANNSGSAKVKGYIVGSIVNSSPIIGEGTHAPSNLLLADSPDETDRSKMLPVQLVNGTAVRNGLNLPSHPENLGKLITVTGSLEAYFSTPGMRAPTTFTFEVEEEPEVPEEPEAPICEFEAWDAASTYVAGDKIEYEGNFYEAQWWTQNQNPTDHSGNWEVWQKVSDCYEQPEGPQEWNEKTIYDTGDQVTVDGQVYEAKWWTQGQDPQDNSGTWEVWKKINDSEPEGPQEWDASAIYTTGDRALLDDKLYEAKWWTQGQSPKDNSGEWDVWKEITE</sequence>
<dbReference type="CDD" id="cd12215">
    <property type="entry name" value="ChiC_BD"/>
    <property type="match status" value="3"/>
</dbReference>
<organism evidence="7 8">
    <name type="scientific">Alkalicoccobacillus murimartini</name>
    <dbReference type="NCBI Taxonomy" id="171685"/>
    <lineage>
        <taxon>Bacteria</taxon>
        <taxon>Bacillati</taxon>
        <taxon>Bacillota</taxon>
        <taxon>Bacilli</taxon>
        <taxon>Bacillales</taxon>
        <taxon>Bacillaceae</taxon>
        <taxon>Alkalicoccobacillus</taxon>
    </lineage>
</organism>
<feature type="domain" description="Chitin-binding type-3" evidence="6">
    <location>
        <begin position="936"/>
        <end position="982"/>
    </location>
</feature>
<dbReference type="Gene3D" id="3.60.21.10">
    <property type="match status" value="1"/>
</dbReference>
<dbReference type="EC" id="3.1.3.5" evidence="7"/>
<keyword evidence="1 5" id="KW-0732">Signal</keyword>